<gene>
    <name evidence="1" type="ORF">POREN0001_0468</name>
</gene>
<dbReference type="eggNOG" id="ENOG5032RMQ">
    <property type="taxonomic scope" value="Bacteria"/>
</dbReference>
<dbReference type="EMBL" id="ACNN01000029">
    <property type="protein sequence ID" value="EEN82257.1"/>
    <property type="molecule type" value="Genomic_DNA"/>
</dbReference>
<name>C3JC69_POREA</name>
<proteinExistence type="predicted"/>
<dbReference type="AlphaFoldDB" id="C3JC69"/>
<organism evidence="1 2">
    <name type="scientific">Porphyromonas endodontalis (strain ATCC 35406 / DSM 24491 / JCM 8526 / CCUG 16442 / BCRC 14492 / NCTC 13058 / HG 370)</name>
    <name type="common">Bacteroides endodontalis</name>
    <dbReference type="NCBI Taxonomy" id="553175"/>
    <lineage>
        <taxon>Bacteria</taxon>
        <taxon>Pseudomonadati</taxon>
        <taxon>Bacteroidota</taxon>
        <taxon>Bacteroidia</taxon>
        <taxon>Bacteroidales</taxon>
        <taxon>Porphyromonadaceae</taxon>
        <taxon>Porphyromonas</taxon>
    </lineage>
</organism>
<comment type="caution">
    <text evidence="1">The sequence shown here is derived from an EMBL/GenBank/DDBJ whole genome shotgun (WGS) entry which is preliminary data.</text>
</comment>
<dbReference type="GeneID" id="93365752"/>
<evidence type="ECO:0000313" key="1">
    <source>
        <dbReference type="EMBL" id="EEN82257.1"/>
    </source>
</evidence>
<sequence>MRIIRSSYIPFRGFTAMNLFGVLCVRREAAELSSYTLNHEKIHSAQMREMLYIPFYIWYLLEWLLRLLLPGNAYRNISFEREAYKYQNDLSYLSRRGRFAWFRFLFRAR</sequence>
<evidence type="ECO:0008006" key="3">
    <source>
        <dbReference type="Google" id="ProtNLM"/>
    </source>
</evidence>
<reference evidence="1 2" key="1">
    <citation type="submission" date="2009-04" db="EMBL/GenBank/DDBJ databases">
        <authorList>
            <person name="Sebastian Y."/>
            <person name="Madupu R."/>
            <person name="Durkin A.S."/>
            <person name="Torralba M."/>
            <person name="Methe B."/>
            <person name="Sutton G.G."/>
            <person name="Strausberg R.L."/>
            <person name="Nelson K.E."/>
        </authorList>
    </citation>
    <scope>NUCLEOTIDE SEQUENCE [LARGE SCALE GENOMIC DNA]</scope>
    <source>
        <strain evidence="2">ATCC 35406 / BCRC 14492 / JCM 8526 / NCTC 13058 / HG 370</strain>
    </source>
</reference>
<protein>
    <recommendedName>
        <fullName evidence="3">DUF4157 domain-containing protein</fullName>
    </recommendedName>
</protein>
<evidence type="ECO:0000313" key="2">
    <source>
        <dbReference type="Proteomes" id="UP000004295"/>
    </source>
</evidence>
<dbReference type="RefSeq" id="WP_004334558.1">
    <property type="nucleotide sequence ID" value="NZ_ACNN01000029.1"/>
</dbReference>
<keyword evidence="2" id="KW-1185">Reference proteome</keyword>
<accession>C3JC69</accession>
<dbReference type="Proteomes" id="UP000004295">
    <property type="component" value="Unassembled WGS sequence"/>
</dbReference>
<dbReference type="STRING" id="553175.POREN0001_0468"/>